<dbReference type="PROSITE" id="PS00108">
    <property type="entry name" value="PROTEIN_KINASE_ST"/>
    <property type="match status" value="1"/>
</dbReference>
<dbReference type="InterPro" id="IPR000719">
    <property type="entry name" value="Prot_kinase_dom"/>
</dbReference>
<keyword evidence="14 21" id="KW-1133">Transmembrane helix</keyword>
<sequence length="675" mass="74573">MLLSKALVFIFFLPKLVVSSSNNNFIFNGFRDANLSLNGLADITSDGLLRLTNNTKEGLGHAFYPLPLHFKDSSKSNGTILPFSTTFAFVIQTKDDDVSGHGLAFAISPSKELSGAFPSQYLGLFTNISHGSSGNHLVAVELDTVQNLDYGDINDNHVGIDIDDLKSVTSQAAAYVADDQDGDWKSLKLVSGKPMQVWIDYSAMDMQLHVVISPLGVPKPRHPLLSKKVNLSAIILDDMYVGFSASNGAATSSHYILGWSFSMNGNMQALDTSQLPHVPSLGKKKISLLLMVVLPLVAVLLLLLSLGGIMLILKRRKKYAEVLEEWELEFGPHRFSYKDLFKATKGFKEEHLLGVGGFGRVYKGVLPSSKLEIAVKKISHESRQGMREFVSEIVSMGRLRHRNLVQLLGYCRRQGELLLVYDFMPNGSLDKFLFDKTKPSLSWSRRFQVIKGVASGLLYLHEEWEQVVIHRDIKASNILLDCEFNARLSDFGLARLYDHGSNPHTTRVVGTIGYLAPELSKTGKATASTDVYAFGAFLLEVACGRRPLEVRCIGENPDLVDMVLDCWKRGVLLNAKDPKLGNDYVSEELELVLRLGLFCSHPEPTSRPSMRQVMHFLDGDVPLHLSPDRLSASVSAVSYGYSFDNVILSYPSMSDTSTSARGSSLEAMTLMHSDV</sequence>
<keyword evidence="13 20" id="KW-0067">ATP-binding</keyword>
<feature type="signal peptide" evidence="22">
    <location>
        <begin position="1"/>
        <end position="19"/>
    </location>
</feature>
<evidence type="ECO:0000313" key="25">
    <source>
        <dbReference type="Proteomes" id="UP001085076"/>
    </source>
</evidence>
<evidence type="ECO:0000256" key="18">
    <source>
        <dbReference type="ARBA" id="ARBA00047899"/>
    </source>
</evidence>
<dbReference type="FunFam" id="3.30.200.20:FF:000112">
    <property type="entry name" value="Lectin-domain containing receptor kinase A4.3"/>
    <property type="match status" value="1"/>
</dbReference>
<evidence type="ECO:0000256" key="3">
    <source>
        <dbReference type="ARBA" id="ARBA00010217"/>
    </source>
</evidence>
<evidence type="ECO:0000256" key="19">
    <source>
        <dbReference type="ARBA" id="ARBA00048679"/>
    </source>
</evidence>
<keyword evidence="7" id="KW-0808">Transferase</keyword>
<dbReference type="Pfam" id="PF00139">
    <property type="entry name" value="Lectin_legB"/>
    <property type="match status" value="1"/>
</dbReference>
<comment type="similarity">
    <text evidence="2">In the N-terminal section; belongs to the leguminous lectin family.</text>
</comment>
<dbReference type="Gene3D" id="1.10.510.10">
    <property type="entry name" value="Transferase(Phosphotransferase) domain 1"/>
    <property type="match status" value="1"/>
</dbReference>
<keyword evidence="6" id="KW-0723">Serine/threonine-protein kinase</keyword>
<dbReference type="PANTHER" id="PTHR27007">
    <property type="match status" value="1"/>
</dbReference>
<dbReference type="InterPro" id="IPR017441">
    <property type="entry name" value="Protein_kinase_ATP_BS"/>
</dbReference>
<name>A0A9D5DBR2_9LILI</name>
<dbReference type="InterPro" id="IPR050528">
    <property type="entry name" value="L-type_Lectin-RKs"/>
</dbReference>
<evidence type="ECO:0000256" key="14">
    <source>
        <dbReference type="ARBA" id="ARBA00022989"/>
    </source>
</evidence>
<dbReference type="GO" id="GO:0004674">
    <property type="term" value="F:protein serine/threonine kinase activity"/>
    <property type="evidence" value="ECO:0007669"/>
    <property type="project" value="UniProtKB-KW"/>
</dbReference>
<dbReference type="GO" id="GO:0030246">
    <property type="term" value="F:carbohydrate binding"/>
    <property type="evidence" value="ECO:0007669"/>
    <property type="project" value="UniProtKB-KW"/>
</dbReference>
<evidence type="ECO:0000256" key="2">
    <source>
        <dbReference type="ARBA" id="ARBA00008536"/>
    </source>
</evidence>
<evidence type="ECO:0000256" key="8">
    <source>
        <dbReference type="ARBA" id="ARBA00022692"/>
    </source>
</evidence>
<protein>
    <recommendedName>
        <fullName evidence="4">non-specific serine/threonine protein kinase</fullName>
        <ecNumber evidence="4">2.7.11.1</ecNumber>
    </recommendedName>
</protein>
<dbReference type="InterPro" id="IPR011009">
    <property type="entry name" value="Kinase-like_dom_sf"/>
</dbReference>
<dbReference type="InterPro" id="IPR001220">
    <property type="entry name" value="Legume_lectin_dom"/>
</dbReference>
<proteinExistence type="inferred from homology"/>
<dbReference type="SUPFAM" id="SSF56112">
    <property type="entry name" value="Protein kinase-like (PK-like)"/>
    <property type="match status" value="1"/>
</dbReference>
<comment type="catalytic activity">
    <reaction evidence="18">
        <text>L-threonyl-[protein] + ATP = O-phospho-L-threonyl-[protein] + ADP + H(+)</text>
        <dbReference type="Rhea" id="RHEA:46608"/>
        <dbReference type="Rhea" id="RHEA-COMP:11060"/>
        <dbReference type="Rhea" id="RHEA-COMP:11605"/>
        <dbReference type="ChEBI" id="CHEBI:15378"/>
        <dbReference type="ChEBI" id="CHEBI:30013"/>
        <dbReference type="ChEBI" id="CHEBI:30616"/>
        <dbReference type="ChEBI" id="CHEBI:61977"/>
        <dbReference type="ChEBI" id="CHEBI:456216"/>
        <dbReference type="EC" id="2.7.11.1"/>
    </reaction>
</comment>
<gene>
    <name evidence="24" type="ORF">J5N97_006161</name>
</gene>
<keyword evidence="25" id="KW-1185">Reference proteome</keyword>
<evidence type="ECO:0000256" key="15">
    <source>
        <dbReference type="ARBA" id="ARBA00023136"/>
    </source>
</evidence>
<dbReference type="InterPro" id="IPR008271">
    <property type="entry name" value="Ser/Thr_kinase_AS"/>
</dbReference>
<dbReference type="SMART" id="SM00220">
    <property type="entry name" value="S_TKc"/>
    <property type="match status" value="1"/>
</dbReference>
<comment type="similarity">
    <text evidence="3">In the C-terminal section; belongs to the protein kinase superfamily. Ser/Thr protein kinase family.</text>
</comment>
<dbReference type="OrthoDB" id="543442at2759"/>
<dbReference type="PROSITE" id="PS00307">
    <property type="entry name" value="LECTIN_LEGUME_BETA"/>
    <property type="match status" value="1"/>
</dbReference>
<evidence type="ECO:0000256" key="5">
    <source>
        <dbReference type="ARBA" id="ARBA00022475"/>
    </source>
</evidence>
<dbReference type="InterPro" id="IPR013320">
    <property type="entry name" value="ConA-like_dom_sf"/>
</dbReference>
<evidence type="ECO:0000256" key="9">
    <source>
        <dbReference type="ARBA" id="ARBA00022729"/>
    </source>
</evidence>
<keyword evidence="10" id="KW-0430">Lectin</keyword>
<dbReference type="EC" id="2.7.11.1" evidence="4"/>
<feature type="binding site" evidence="20">
    <location>
        <position position="377"/>
    </location>
    <ligand>
        <name>ATP</name>
        <dbReference type="ChEBI" id="CHEBI:30616"/>
    </ligand>
</feature>
<evidence type="ECO:0000313" key="24">
    <source>
        <dbReference type="EMBL" id="KAJ0987805.1"/>
    </source>
</evidence>
<dbReference type="Gene3D" id="2.60.120.200">
    <property type="match status" value="1"/>
</dbReference>
<evidence type="ECO:0000256" key="17">
    <source>
        <dbReference type="ARBA" id="ARBA00023180"/>
    </source>
</evidence>
<keyword evidence="9 22" id="KW-0732">Signal</keyword>
<comment type="caution">
    <text evidence="24">The sequence shown here is derived from an EMBL/GenBank/DDBJ whole genome shotgun (WGS) entry which is preliminary data.</text>
</comment>
<evidence type="ECO:0000256" key="6">
    <source>
        <dbReference type="ARBA" id="ARBA00022527"/>
    </source>
</evidence>
<dbReference type="PROSITE" id="PS00107">
    <property type="entry name" value="PROTEIN_KINASE_ATP"/>
    <property type="match status" value="1"/>
</dbReference>
<reference evidence="24" key="1">
    <citation type="submission" date="2021-03" db="EMBL/GenBank/DDBJ databases">
        <authorList>
            <person name="Li Z."/>
            <person name="Yang C."/>
        </authorList>
    </citation>
    <scope>NUCLEOTIDE SEQUENCE</scope>
    <source>
        <strain evidence="24">Dzin_1.0</strain>
        <tissue evidence="24">Leaf</tissue>
    </source>
</reference>
<reference evidence="24" key="2">
    <citation type="journal article" date="2022" name="Hortic Res">
        <title>The genome of Dioscorea zingiberensis sheds light on the biosynthesis, origin and evolution of the medicinally important diosgenin saponins.</title>
        <authorList>
            <person name="Li Y."/>
            <person name="Tan C."/>
            <person name="Li Z."/>
            <person name="Guo J."/>
            <person name="Li S."/>
            <person name="Chen X."/>
            <person name="Wang C."/>
            <person name="Dai X."/>
            <person name="Yang H."/>
            <person name="Song W."/>
            <person name="Hou L."/>
            <person name="Xu J."/>
            <person name="Tong Z."/>
            <person name="Xu A."/>
            <person name="Yuan X."/>
            <person name="Wang W."/>
            <person name="Yang Q."/>
            <person name="Chen L."/>
            <person name="Sun Z."/>
            <person name="Wang K."/>
            <person name="Pan B."/>
            <person name="Chen J."/>
            <person name="Bao Y."/>
            <person name="Liu F."/>
            <person name="Qi X."/>
            <person name="Gang D.R."/>
            <person name="Wen J."/>
            <person name="Li J."/>
        </authorList>
    </citation>
    <scope>NUCLEOTIDE SEQUENCE</scope>
    <source>
        <strain evidence="24">Dzin_1.0</strain>
    </source>
</reference>
<evidence type="ECO:0000256" key="12">
    <source>
        <dbReference type="ARBA" id="ARBA00022777"/>
    </source>
</evidence>
<evidence type="ECO:0000256" key="22">
    <source>
        <dbReference type="SAM" id="SignalP"/>
    </source>
</evidence>
<accession>A0A9D5DBR2</accession>
<evidence type="ECO:0000256" key="7">
    <source>
        <dbReference type="ARBA" id="ARBA00022679"/>
    </source>
</evidence>
<dbReference type="Pfam" id="PF00069">
    <property type="entry name" value="Pkinase"/>
    <property type="match status" value="1"/>
</dbReference>
<evidence type="ECO:0000256" key="16">
    <source>
        <dbReference type="ARBA" id="ARBA00023170"/>
    </source>
</evidence>
<evidence type="ECO:0000256" key="20">
    <source>
        <dbReference type="PROSITE-ProRule" id="PRU10141"/>
    </source>
</evidence>
<evidence type="ECO:0000256" key="4">
    <source>
        <dbReference type="ARBA" id="ARBA00012513"/>
    </source>
</evidence>
<dbReference type="GO" id="GO:0005886">
    <property type="term" value="C:plasma membrane"/>
    <property type="evidence" value="ECO:0007669"/>
    <property type="project" value="UniProtKB-SubCell"/>
</dbReference>
<evidence type="ECO:0000256" key="1">
    <source>
        <dbReference type="ARBA" id="ARBA00004251"/>
    </source>
</evidence>
<feature type="chain" id="PRO_5038888838" description="non-specific serine/threonine protein kinase" evidence="22">
    <location>
        <begin position="20"/>
        <end position="675"/>
    </location>
</feature>
<dbReference type="AlphaFoldDB" id="A0A9D5DBR2"/>
<keyword evidence="8 21" id="KW-0812">Transmembrane</keyword>
<keyword evidence="17" id="KW-0325">Glycoprotein</keyword>
<dbReference type="FunFam" id="1.10.510.10:FF:000108">
    <property type="entry name" value="L-type lectin-domain containing receptor kinase S.4"/>
    <property type="match status" value="1"/>
</dbReference>
<evidence type="ECO:0000256" key="11">
    <source>
        <dbReference type="ARBA" id="ARBA00022741"/>
    </source>
</evidence>
<keyword evidence="15 21" id="KW-0472">Membrane</keyword>
<evidence type="ECO:0000256" key="10">
    <source>
        <dbReference type="ARBA" id="ARBA00022734"/>
    </source>
</evidence>
<dbReference type="Gene3D" id="3.30.200.20">
    <property type="entry name" value="Phosphorylase Kinase, domain 1"/>
    <property type="match status" value="1"/>
</dbReference>
<dbReference type="CDD" id="cd14066">
    <property type="entry name" value="STKc_IRAK"/>
    <property type="match status" value="1"/>
</dbReference>
<dbReference type="Proteomes" id="UP001085076">
    <property type="component" value="Miscellaneous, Linkage group lg01"/>
</dbReference>
<feature type="domain" description="Protein kinase" evidence="23">
    <location>
        <begin position="347"/>
        <end position="617"/>
    </location>
</feature>
<dbReference type="GO" id="GO:0005524">
    <property type="term" value="F:ATP binding"/>
    <property type="evidence" value="ECO:0007669"/>
    <property type="project" value="UniProtKB-UniRule"/>
</dbReference>
<keyword evidence="16" id="KW-0675">Receptor</keyword>
<comment type="catalytic activity">
    <reaction evidence="19">
        <text>L-seryl-[protein] + ATP = O-phospho-L-seryl-[protein] + ADP + H(+)</text>
        <dbReference type="Rhea" id="RHEA:17989"/>
        <dbReference type="Rhea" id="RHEA-COMP:9863"/>
        <dbReference type="Rhea" id="RHEA-COMP:11604"/>
        <dbReference type="ChEBI" id="CHEBI:15378"/>
        <dbReference type="ChEBI" id="CHEBI:29999"/>
        <dbReference type="ChEBI" id="CHEBI:30616"/>
        <dbReference type="ChEBI" id="CHEBI:83421"/>
        <dbReference type="ChEBI" id="CHEBI:456216"/>
        <dbReference type="EC" id="2.7.11.1"/>
    </reaction>
</comment>
<evidence type="ECO:0000256" key="13">
    <source>
        <dbReference type="ARBA" id="ARBA00022840"/>
    </source>
</evidence>
<dbReference type="FunFam" id="2.60.120.200:FF:000051">
    <property type="entry name" value="L-type lectin-domain containing receptor kinase V.9"/>
    <property type="match status" value="1"/>
</dbReference>
<keyword evidence="12" id="KW-0418">Kinase</keyword>
<dbReference type="EMBL" id="JAGGNH010000001">
    <property type="protein sequence ID" value="KAJ0987805.1"/>
    <property type="molecule type" value="Genomic_DNA"/>
</dbReference>
<comment type="subcellular location">
    <subcellularLocation>
        <location evidence="1">Cell membrane</location>
        <topology evidence="1">Single-pass type I membrane protein</topology>
    </subcellularLocation>
</comment>
<evidence type="ECO:0000256" key="21">
    <source>
        <dbReference type="SAM" id="Phobius"/>
    </source>
</evidence>
<organism evidence="24 25">
    <name type="scientific">Dioscorea zingiberensis</name>
    <dbReference type="NCBI Taxonomy" id="325984"/>
    <lineage>
        <taxon>Eukaryota</taxon>
        <taxon>Viridiplantae</taxon>
        <taxon>Streptophyta</taxon>
        <taxon>Embryophyta</taxon>
        <taxon>Tracheophyta</taxon>
        <taxon>Spermatophyta</taxon>
        <taxon>Magnoliopsida</taxon>
        <taxon>Liliopsida</taxon>
        <taxon>Dioscoreales</taxon>
        <taxon>Dioscoreaceae</taxon>
        <taxon>Dioscorea</taxon>
    </lineage>
</organism>
<evidence type="ECO:0000259" key="23">
    <source>
        <dbReference type="PROSITE" id="PS50011"/>
    </source>
</evidence>
<keyword evidence="11 20" id="KW-0547">Nucleotide-binding</keyword>
<dbReference type="PROSITE" id="PS50011">
    <property type="entry name" value="PROTEIN_KINASE_DOM"/>
    <property type="match status" value="1"/>
</dbReference>
<dbReference type="SUPFAM" id="SSF49899">
    <property type="entry name" value="Concanavalin A-like lectins/glucanases"/>
    <property type="match status" value="1"/>
</dbReference>
<feature type="transmembrane region" description="Helical" evidence="21">
    <location>
        <begin position="288"/>
        <end position="313"/>
    </location>
</feature>
<dbReference type="CDD" id="cd06899">
    <property type="entry name" value="lectin_legume_LecRK_Arcelin_ConA"/>
    <property type="match status" value="1"/>
</dbReference>
<keyword evidence="5" id="KW-1003">Cell membrane</keyword>
<dbReference type="InterPro" id="IPR019825">
    <property type="entry name" value="Lectin_legB_Mn/Ca_BS"/>
</dbReference>